<protein>
    <submittedName>
        <fullName evidence="2">Uncharacterized protein</fullName>
    </submittedName>
</protein>
<evidence type="ECO:0000313" key="2">
    <source>
        <dbReference type="EMBL" id="CUA74847.1"/>
    </source>
</evidence>
<proteinExistence type="predicted"/>
<gene>
    <name evidence="2" type="ORF">RSOLAG22IIIB_05744</name>
</gene>
<reference evidence="2 3" key="1">
    <citation type="submission" date="2015-07" db="EMBL/GenBank/DDBJ databases">
        <authorList>
            <person name="Noorani M."/>
        </authorList>
    </citation>
    <scope>NUCLEOTIDE SEQUENCE [LARGE SCALE GENOMIC DNA]</scope>
    <source>
        <strain evidence="2">BBA 69670</strain>
    </source>
</reference>
<keyword evidence="3" id="KW-1185">Reference proteome</keyword>
<sequence length="332" mass="37022">MGRPAPPVESRSSVRPRASSTVLAVLTASLPFVGLPVTSLGSVLDGLVEGAERIVGFTEKSKRQKLVDFGKYVENMVNQLVSALRNDQLVQEETVRQNLEELQKVLDSILGQISRRNSSGWVYRIRRLFFPDENHVPRMRQQLDDALRVFYLFASVQLLLGTGGPSMSVSANDAPESSQPQIPDRPSSPNIPIHRSDIQGSRDILTVEQVYNTSQLPSQVERPESRPETQRTRTRLAPVVETRRPDMNAGEIEAAFLRVQGLRWSNRHNRTPRKTMQLATAVDHLSALLANAGRTRQALEASQESAELYRRIARGEIRPTATSVGRAPYQQG</sequence>
<evidence type="ECO:0000256" key="1">
    <source>
        <dbReference type="SAM" id="MobiDB-lite"/>
    </source>
</evidence>
<dbReference type="Proteomes" id="UP000044841">
    <property type="component" value="Unassembled WGS sequence"/>
</dbReference>
<feature type="region of interest" description="Disordered" evidence="1">
    <location>
        <begin position="168"/>
        <end position="198"/>
    </location>
</feature>
<feature type="compositionally biased region" description="Polar residues" evidence="1">
    <location>
        <begin position="168"/>
        <end position="181"/>
    </location>
</feature>
<dbReference type="CDD" id="cd21037">
    <property type="entry name" value="MLKL_NTD"/>
    <property type="match status" value="1"/>
</dbReference>
<feature type="compositionally biased region" description="Basic and acidic residues" evidence="1">
    <location>
        <begin position="221"/>
        <end position="231"/>
    </location>
</feature>
<dbReference type="EMBL" id="CYGV01001500">
    <property type="protein sequence ID" value="CUA74847.1"/>
    <property type="molecule type" value="Genomic_DNA"/>
</dbReference>
<feature type="region of interest" description="Disordered" evidence="1">
    <location>
        <begin position="214"/>
        <end position="233"/>
    </location>
</feature>
<organism evidence="2 3">
    <name type="scientific">Rhizoctonia solani</name>
    <dbReference type="NCBI Taxonomy" id="456999"/>
    <lineage>
        <taxon>Eukaryota</taxon>
        <taxon>Fungi</taxon>
        <taxon>Dikarya</taxon>
        <taxon>Basidiomycota</taxon>
        <taxon>Agaricomycotina</taxon>
        <taxon>Agaricomycetes</taxon>
        <taxon>Cantharellales</taxon>
        <taxon>Ceratobasidiaceae</taxon>
        <taxon>Rhizoctonia</taxon>
    </lineage>
</organism>
<evidence type="ECO:0000313" key="3">
    <source>
        <dbReference type="Proteomes" id="UP000044841"/>
    </source>
</evidence>
<accession>A0A0K6G8A1</accession>
<dbReference type="InterPro" id="IPR059179">
    <property type="entry name" value="MLKL-like_MCAfunc"/>
</dbReference>
<dbReference type="AlphaFoldDB" id="A0A0K6G8A1"/>
<name>A0A0K6G8A1_9AGAM</name>